<dbReference type="InterPro" id="IPR013097">
    <property type="entry name" value="Dabb"/>
</dbReference>
<feature type="domain" description="Stress-response A/B barrel" evidence="1">
    <location>
        <begin position="2"/>
        <end position="93"/>
    </location>
</feature>
<reference evidence="2 3" key="1">
    <citation type="journal article" date="2011" name="Int. J. Syst. Evol. Microbiol.">
        <title>Relationship of Bacillus amyloliquefaciens clades associated with strains DSM 7T and FZB42T: a proposal for Bacillus amyloliquefaciens subsp. amyloliquefaciens subsp. nov. and Bacillus amyloliquefaciens subsp. plantarum subsp. nov. based on complete genome sequence comparisons.</title>
        <authorList>
            <person name="Borriss R."/>
            <person name="Chen X.H."/>
            <person name="Rueckert C."/>
            <person name="Blom J."/>
            <person name="Becker A."/>
            <person name="Baumgarth B."/>
            <person name="Fan B."/>
            <person name="Pukall R."/>
            <person name="Schumann P."/>
            <person name="Sproer C."/>
            <person name="Junge H."/>
            <person name="Vater J."/>
            <person name="Puhler A."/>
            <person name="Klenk H.P."/>
        </authorList>
    </citation>
    <scope>NUCLEOTIDE SEQUENCE [LARGE SCALE GENOMIC DNA]</scope>
    <source>
        <strain evidence="3">DSM 7</strain>
    </source>
</reference>
<protein>
    <submittedName>
        <fullName evidence="2">Stress responsive alpha-beta barrel domain-containing protein</fullName>
    </submittedName>
</protein>
<name>A0A9P1JL61_BACAS</name>
<gene>
    <name evidence="2" type="ordered locus">BAMF_3645</name>
</gene>
<evidence type="ECO:0000259" key="1">
    <source>
        <dbReference type="PROSITE" id="PS51502"/>
    </source>
</evidence>
<dbReference type="Proteomes" id="UP000006562">
    <property type="component" value="Chromosome"/>
</dbReference>
<sequence length="95" mass="10564">MIVNNVLLKLKDMSPEHIKQVQTVLLGMKGKIDVLLDVQAEANIRPAPSGYDLILITKFASLGDMEKYLTHPVHQDIAKFIGTVLETQASVCYEL</sequence>
<dbReference type="Gene3D" id="3.30.70.100">
    <property type="match status" value="1"/>
</dbReference>
<dbReference type="SMART" id="SM00886">
    <property type="entry name" value="Dabb"/>
    <property type="match status" value="1"/>
</dbReference>
<reference evidence="3" key="2">
    <citation type="journal article" date="2011" name="J. Biotechnol.">
        <title>Genome sequence of B. amyloliquefaciens type strain DSM7(T) reveals differences to plant-associated B. amyloliquefaciens FZB42.</title>
        <authorList>
            <person name="Ruckert C."/>
            <person name="Blom J."/>
            <person name="Chen X."/>
            <person name="Reva O."/>
            <person name="Borriss R."/>
        </authorList>
    </citation>
    <scope>NUCLEOTIDE SEQUENCE [LARGE SCALE GENOMIC DNA]</scope>
    <source>
        <strain evidence="3">DSM 7</strain>
    </source>
</reference>
<dbReference type="InterPro" id="IPR011008">
    <property type="entry name" value="Dimeric_a/b-barrel"/>
</dbReference>
<dbReference type="EMBL" id="FN597644">
    <property type="protein sequence ID" value="CBI44771.1"/>
    <property type="molecule type" value="Genomic_DNA"/>
</dbReference>
<evidence type="ECO:0000313" key="2">
    <source>
        <dbReference type="EMBL" id="CBI44771.1"/>
    </source>
</evidence>
<dbReference type="KEGG" id="bao:BAMF_3645"/>
<keyword evidence="3" id="KW-1185">Reference proteome</keyword>
<dbReference type="Pfam" id="PF07876">
    <property type="entry name" value="Dabb"/>
    <property type="match status" value="1"/>
</dbReference>
<dbReference type="PANTHER" id="PTHR37832:SF1">
    <property type="entry name" value="STRESS-RESPONSE A_B BARREL DOMAIN-CONTAINING PROTEIN"/>
    <property type="match status" value="1"/>
</dbReference>
<proteinExistence type="predicted"/>
<dbReference type="AlphaFoldDB" id="A0A9P1JL61"/>
<dbReference type="PANTHER" id="PTHR37832">
    <property type="entry name" value="BLL2683 PROTEIN"/>
    <property type="match status" value="1"/>
</dbReference>
<evidence type="ECO:0000313" key="3">
    <source>
        <dbReference type="Proteomes" id="UP000006562"/>
    </source>
</evidence>
<accession>A0A9P1JL61</accession>
<dbReference type="PROSITE" id="PS51502">
    <property type="entry name" value="S_R_A_B_BARREL"/>
    <property type="match status" value="1"/>
</dbReference>
<organism evidence="2 3">
    <name type="scientific">Bacillus amyloliquefaciens (strain ATCC 23350 / DSM 7 / BCRC 11601 / CCUG 28519 / NBRC 15535 / NRRL B-14393 / F)</name>
    <dbReference type="NCBI Taxonomy" id="692420"/>
    <lineage>
        <taxon>Bacteria</taxon>
        <taxon>Bacillati</taxon>
        <taxon>Bacillota</taxon>
        <taxon>Bacilli</taxon>
        <taxon>Bacillales</taxon>
        <taxon>Bacillaceae</taxon>
        <taxon>Bacillus</taxon>
        <taxon>Bacillus amyloliquefaciens group</taxon>
    </lineage>
</organism>
<dbReference type="RefSeq" id="WP_013354025.1">
    <property type="nucleotide sequence ID" value="NC_014551.1"/>
</dbReference>
<dbReference type="SUPFAM" id="SSF54909">
    <property type="entry name" value="Dimeric alpha+beta barrel"/>
    <property type="match status" value="1"/>
</dbReference>